<name>A0A7X0RVP4_9BACL</name>
<evidence type="ECO:0000256" key="1">
    <source>
        <dbReference type="SAM" id="MobiDB-lite"/>
    </source>
</evidence>
<feature type="transmembrane region" description="Helical" evidence="2">
    <location>
        <begin position="308"/>
        <end position="334"/>
    </location>
</feature>
<dbReference type="InterPro" id="IPR025645">
    <property type="entry name" value="DUF4349"/>
</dbReference>
<keyword evidence="2" id="KW-0812">Transmembrane</keyword>
<organism evidence="5 6">
    <name type="scientific">Cohnella nanjingensis</name>
    <dbReference type="NCBI Taxonomy" id="1387779"/>
    <lineage>
        <taxon>Bacteria</taxon>
        <taxon>Bacillati</taxon>
        <taxon>Bacillota</taxon>
        <taxon>Bacilli</taxon>
        <taxon>Bacillales</taxon>
        <taxon>Paenibacillaceae</taxon>
        <taxon>Cohnella</taxon>
    </lineage>
</organism>
<keyword evidence="3" id="KW-0732">Signal</keyword>
<dbReference type="PROSITE" id="PS51257">
    <property type="entry name" value="PROKAR_LIPOPROTEIN"/>
    <property type="match status" value="1"/>
</dbReference>
<gene>
    <name evidence="5" type="ORF">H7C19_21375</name>
</gene>
<evidence type="ECO:0000256" key="3">
    <source>
        <dbReference type="SAM" id="SignalP"/>
    </source>
</evidence>
<feature type="chain" id="PRO_5039466788" evidence="3">
    <location>
        <begin position="36"/>
        <end position="387"/>
    </location>
</feature>
<feature type="signal peptide" evidence="3">
    <location>
        <begin position="1"/>
        <end position="35"/>
    </location>
</feature>
<feature type="region of interest" description="Disordered" evidence="1">
    <location>
        <begin position="356"/>
        <end position="387"/>
    </location>
</feature>
<evidence type="ECO:0000313" key="5">
    <source>
        <dbReference type="EMBL" id="MBB6673230.1"/>
    </source>
</evidence>
<dbReference type="RefSeq" id="WP_185671086.1">
    <property type="nucleotide sequence ID" value="NZ_JACJVP010000035.1"/>
</dbReference>
<comment type="caution">
    <text evidence="5">The sequence shown here is derived from an EMBL/GenBank/DDBJ whole genome shotgun (WGS) entry which is preliminary data.</text>
</comment>
<evidence type="ECO:0000259" key="4">
    <source>
        <dbReference type="Pfam" id="PF14257"/>
    </source>
</evidence>
<keyword evidence="2" id="KW-0472">Membrane</keyword>
<feature type="domain" description="DUF4349" evidence="4">
    <location>
        <begin position="116"/>
        <end position="331"/>
    </location>
</feature>
<proteinExistence type="predicted"/>
<dbReference type="AlphaFoldDB" id="A0A7X0RVP4"/>
<accession>A0A7X0RVP4</accession>
<dbReference type="EMBL" id="JACJVP010000035">
    <property type="protein sequence ID" value="MBB6673230.1"/>
    <property type="molecule type" value="Genomic_DNA"/>
</dbReference>
<keyword evidence="6" id="KW-1185">Reference proteome</keyword>
<dbReference type="Proteomes" id="UP000547209">
    <property type="component" value="Unassembled WGS sequence"/>
</dbReference>
<evidence type="ECO:0000313" key="6">
    <source>
        <dbReference type="Proteomes" id="UP000547209"/>
    </source>
</evidence>
<evidence type="ECO:0000256" key="2">
    <source>
        <dbReference type="SAM" id="Phobius"/>
    </source>
</evidence>
<feature type="compositionally biased region" description="Acidic residues" evidence="1">
    <location>
        <begin position="371"/>
        <end position="387"/>
    </location>
</feature>
<protein>
    <submittedName>
        <fullName evidence="5">DUF4349 domain-containing protein</fullName>
    </submittedName>
</protein>
<dbReference type="Pfam" id="PF14257">
    <property type="entry name" value="DUF4349"/>
    <property type="match status" value="1"/>
</dbReference>
<keyword evidence="2" id="KW-1133">Transmembrane helix</keyword>
<reference evidence="5 6" key="1">
    <citation type="submission" date="2020-08" db="EMBL/GenBank/DDBJ databases">
        <title>Cohnella phylogeny.</title>
        <authorList>
            <person name="Dunlap C."/>
        </authorList>
    </citation>
    <scope>NUCLEOTIDE SEQUENCE [LARGE SCALE GENOMIC DNA]</scope>
    <source>
        <strain evidence="5 6">DSM 28246</strain>
    </source>
</reference>
<sequence>MKQMGVRRPRGARNRKRWAWAAVFSLLLLAGCSGRSNDNASEALRGEAASAPQAAAVANESLADAVTAKNSEALSEKGSAADTSFAAASGAPASADGLSAGTTFGPVADAAAGFNRKMIYNADVVLKVERFAEGERRVSDLIFQSGGYIVQFADSRTGEYAGSTYAIKIPSAGFSAFLDRLGEIPHNGFERQIKGNDVTEEYVDLEARLKAKKMVETRLLAFMDKATKSDDLVRFSNELGSVQQEIEQIQGRIRYLDQNVAYSTINLRLYEGPADEPMKKEEKDKGLAARLGGAMSGSADFLRVFGEGVLTVLAALLPVLAVVVILGVPLWLVIRRSRRARRGVAAERRALLNAPVPADPTATASARADAVEEAPVEEGSDESGEIR</sequence>